<evidence type="ECO:0000256" key="2">
    <source>
        <dbReference type="ARBA" id="ARBA00022723"/>
    </source>
</evidence>
<dbReference type="InterPro" id="IPR036396">
    <property type="entry name" value="Cyt_P450_sf"/>
</dbReference>
<keyword evidence="2" id="KW-0479">Metal-binding</keyword>
<feature type="region of interest" description="Disordered" evidence="4">
    <location>
        <begin position="1"/>
        <end position="40"/>
    </location>
</feature>
<reference evidence="5" key="1">
    <citation type="submission" date="2019-07" db="EMBL/GenBank/DDBJ databases">
        <authorList>
            <person name="Dittberner H."/>
        </authorList>
    </citation>
    <scope>NUCLEOTIDE SEQUENCE [LARGE SCALE GENOMIC DNA]</scope>
</reference>
<dbReference type="AlphaFoldDB" id="A0A565BTQ8"/>
<keyword evidence="3" id="KW-0408">Iron</keyword>
<dbReference type="GO" id="GO:0005506">
    <property type="term" value="F:iron ion binding"/>
    <property type="evidence" value="ECO:0007669"/>
    <property type="project" value="InterPro"/>
</dbReference>
<dbReference type="PANTHER" id="PTHR47955:SF15">
    <property type="entry name" value="CYTOCHROME P450 71A2-LIKE"/>
    <property type="match status" value="1"/>
</dbReference>
<dbReference type="Proteomes" id="UP000489600">
    <property type="component" value="Unassembled WGS sequence"/>
</dbReference>
<dbReference type="OrthoDB" id="989221at2759"/>
<name>A0A565BTQ8_9BRAS</name>
<organism evidence="5 6">
    <name type="scientific">Arabis nemorensis</name>
    <dbReference type="NCBI Taxonomy" id="586526"/>
    <lineage>
        <taxon>Eukaryota</taxon>
        <taxon>Viridiplantae</taxon>
        <taxon>Streptophyta</taxon>
        <taxon>Embryophyta</taxon>
        <taxon>Tracheophyta</taxon>
        <taxon>Spermatophyta</taxon>
        <taxon>Magnoliopsida</taxon>
        <taxon>eudicotyledons</taxon>
        <taxon>Gunneridae</taxon>
        <taxon>Pentapetalae</taxon>
        <taxon>rosids</taxon>
        <taxon>malvids</taxon>
        <taxon>Brassicales</taxon>
        <taxon>Brassicaceae</taxon>
        <taxon>Arabideae</taxon>
        <taxon>Arabis</taxon>
    </lineage>
</organism>
<dbReference type="EMBL" id="CABITT030000005">
    <property type="protein sequence ID" value="VVB04762.1"/>
    <property type="molecule type" value="Genomic_DNA"/>
</dbReference>
<evidence type="ECO:0000256" key="3">
    <source>
        <dbReference type="ARBA" id="ARBA00023004"/>
    </source>
</evidence>
<evidence type="ECO:0008006" key="7">
    <source>
        <dbReference type="Google" id="ProtNLM"/>
    </source>
</evidence>
<evidence type="ECO:0000256" key="1">
    <source>
        <dbReference type="ARBA" id="ARBA00010617"/>
    </source>
</evidence>
<dbReference type="PANTHER" id="PTHR47955">
    <property type="entry name" value="CYTOCHROME P450 FAMILY 71 PROTEIN"/>
    <property type="match status" value="1"/>
</dbReference>
<dbReference type="GO" id="GO:0020037">
    <property type="term" value="F:heme binding"/>
    <property type="evidence" value="ECO:0007669"/>
    <property type="project" value="InterPro"/>
</dbReference>
<comment type="caution">
    <text evidence="5">The sequence shown here is derived from an EMBL/GenBank/DDBJ whole genome shotgun (WGS) entry which is preliminary data.</text>
</comment>
<comment type="similarity">
    <text evidence="1">Belongs to the cytochrome P450 family.</text>
</comment>
<dbReference type="SUPFAM" id="SSF48264">
    <property type="entry name" value="Cytochrome P450"/>
    <property type="match status" value="1"/>
</dbReference>
<evidence type="ECO:0000256" key="4">
    <source>
        <dbReference type="SAM" id="MobiDB-lite"/>
    </source>
</evidence>
<accession>A0A565BTQ8</accession>
<protein>
    <recommendedName>
        <fullName evidence="7">Cytochrome P450</fullName>
    </recommendedName>
</protein>
<proteinExistence type="inferred from homology"/>
<evidence type="ECO:0000313" key="6">
    <source>
        <dbReference type="Proteomes" id="UP000489600"/>
    </source>
</evidence>
<sequence length="114" mass="12793">MERQGRKATHCLTTETSVDRKPPSAWPLHSQPPLRSSHATSLWPCPRSCNLFCGSDAAKDILKTHDRIFASRPQSKIFQKLLYDGPDVAVAPYGEYWRQMKSVCSSSLLDLSSD</sequence>
<dbReference type="Gene3D" id="1.10.630.10">
    <property type="entry name" value="Cytochrome P450"/>
    <property type="match status" value="1"/>
</dbReference>
<evidence type="ECO:0000313" key="5">
    <source>
        <dbReference type="EMBL" id="VVB04762.1"/>
    </source>
</evidence>
<keyword evidence="6" id="KW-1185">Reference proteome</keyword>
<dbReference type="GO" id="GO:0004497">
    <property type="term" value="F:monooxygenase activity"/>
    <property type="evidence" value="ECO:0007669"/>
    <property type="project" value="InterPro"/>
</dbReference>
<gene>
    <name evidence="5" type="ORF">ANE_LOCUS15206</name>
</gene>
<dbReference type="GO" id="GO:0016705">
    <property type="term" value="F:oxidoreductase activity, acting on paired donors, with incorporation or reduction of molecular oxygen"/>
    <property type="evidence" value="ECO:0007669"/>
    <property type="project" value="InterPro"/>
</dbReference>